<accession>A0ABN8IJV2</accession>
<protein>
    <submittedName>
        <fullName evidence="1">Uncharacterized protein</fullName>
    </submittedName>
</protein>
<organism evidence="1 2">
    <name type="scientific">Iphiclides podalirius</name>
    <name type="common">scarce swallowtail</name>
    <dbReference type="NCBI Taxonomy" id="110791"/>
    <lineage>
        <taxon>Eukaryota</taxon>
        <taxon>Metazoa</taxon>
        <taxon>Ecdysozoa</taxon>
        <taxon>Arthropoda</taxon>
        <taxon>Hexapoda</taxon>
        <taxon>Insecta</taxon>
        <taxon>Pterygota</taxon>
        <taxon>Neoptera</taxon>
        <taxon>Endopterygota</taxon>
        <taxon>Lepidoptera</taxon>
        <taxon>Glossata</taxon>
        <taxon>Ditrysia</taxon>
        <taxon>Papilionoidea</taxon>
        <taxon>Papilionidae</taxon>
        <taxon>Papilioninae</taxon>
        <taxon>Iphiclides</taxon>
    </lineage>
</organism>
<evidence type="ECO:0000313" key="1">
    <source>
        <dbReference type="EMBL" id="CAH2056600.1"/>
    </source>
</evidence>
<evidence type="ECO:0000313" key="2">
    <source>
        <dbReference type="Proteomes" id="UP000837857"/>
    </source>
</evidence>
<feature type="non-terminal residue" evidence="1">
    <location>
        <position position="129"/>
    </location>
</feature>
<reference evidence="1" key="1">
    <citation type="submission" date="2022-03" db="EMBL/GenBank/DDBJ databases">
        <authorList>
            <person name="Martin H S."/>
        </authorList>
    </citation>
    <scope>NUCLEOTIDE SEQUENCE</scope>
</reference>
<dbReference type="Proteomes" id="UP000837857">
    <property type="component" value="Chromosome 23"/>
</dbReference>
<gene>
    <name evidence="1" type="ORF">IPOD504_LOCUS9781</name>
</gene>
<name>A0ABN8IJV2_9NEOP</name>
<sequence>MAVLRGRRQLDGFEPRILRDWLGEVDETGGVGGCHFENCEESSQLSLLSVGIREDSRRGVMSEIHNGGNKHPPRLISGQDSYLATRECNGGAKAAKLFVRNKDRADNANPARPLSQDLLPCLRETIGRE</sequence>
<proteinExistence type="predicted"/>
<keyword evidence="2" id="KW-1185">Reference proteome</keyword>
<dbReference type="EMBL" id="OW152835">
    <property type="protein sequence ID" value="CAH2056600.1"/>
    <property type="molecule type" value="Genomic_DNA"/>
</dbReference>